<organism evidence="2 3">
    <name type="scientific">Mycena venus</name>
    <dbReference type="NCBI Taxonomy" id="2733690"/>
    <lineage>
        <taxon>Eukaryota</taxon>
        <taxon>Fungi</taxon>
        <taxon>Dikarya</taxon>
        <taxon>Basidiomycota</taxon>
        <taxon>Agaricomycotina</taxon>
        <taxon>Agaricomycetes</taxon>
        <taxon>Agaricomycetidae</taxon>
        <taxon>Agaricales</taxon>
        <taxon>Marasmiineae</taxon>
        <taxon>Mycenaceae</taxon>
        <taxon>Mycena</taxon>
    </lineage>
</organism>
<evidence type="ECO:0000313" key="2">
    <source>
        <dbReference type="EMBL" id="KAF7334081.1"/>
    </source>
</evidence>
<comment type="caution">
    <text evidence="2">The sequence shown here is derived from an EMBL/GenBank/DDBJ whole genome shotgun (WGS) entry which is preliminary data.</text>
</comment>
<evidence type="ECO:0000313" key="3">
    <source>
        <dbReference type="Proteomes" id="UP000620124"/>
    </source>
</evidence>
<protein>
    <submittedName>
        <fullName evidence="2">Uncharacterized protein</fullName>
    </submittedName>
</protein>
<dbReference type="Proteomes" id="UP000620124">
    <property type="component" value="Unassembled WGS sequence"/>
</dbReference>
<name>A0A8H6X4X1_9AGAR</name>
<feature type="region of interest" description="Disordered" evidence="1">
    <location>
        <begin position="163"/>
        <end position="191"/>
    </location>
</feature>
<dbReference type="AlphaFoldDB" id="A0A8H6X4X1"/>
<reference evidence="2" key="1">
    <citation type="submission" date="2020-05" db="EMBL/GenBank/DDBJ databases">
        <title>Mycena genomes resolve the evolution of fungal bioluminescence.</title>
        <authorList>
            <person name="Tsai I.J."/>
        </authorList>
    </citation>
    <scope>NUCLEOTIDE SEQUENCE</scope>
    <source>
        <strain evidence="2">CCC161011</strain>
    </source>
</reference>
<evidence type="ECO:0000256" key="1">
    <source>
        <dbReference type="SAM" id="MobiDB-lite"/>
    </source>
</evidence>
<gene>
    <name evidence="2" type="ORF">MVEN_02313700</name>
</gene>
<dbReference type="EMBL" id="JACAZI010000027">
    <property type="protein sequence ID" value="KAF7334081.1"/>
    <property type="molecule type" value="Genomic_DNA"/>
</dbReference>
<keyword evidence="3" id="KW-1185">Reference proteome</keyword>
<accession>A0A8H6X4X1</accession>
<dbReference type="OrthoDB" id="3116280at2759"/>
<proteinExistence type="predicted"/>
<sequence length="271" mass="29417">MLAGLKHYPLLVSSIPALDVGCPTPEIVLSFLLMCQERKPTKPCKICAEAGIKCSPVRVGVGCRECTLQLNASRKFMDPIWFIEMHERELTAFMSTQDFSPNFTQADLRAFTTAYNHILKPLPINALESILAIMDQHIPGHSPVATVFRKVLGRKCLAAAKAQVEDKGKGKGKGRARTAKQDRPIPDALALTPNFPAASSSGLPSAIVADNSTPYDFSQFIQFINQQVLGLGPSASTGSDSSIPDLVDPNELDSPSSPNFDILYDKLISDF</sequence>
<feature type="region of interest" description="Disordered" evidence="1">
    <location>
        <begin position="234"/>
        <end position="254"/>
    </location>
</feature>